<protein>
    <recommendedName>
        <fullName evidence="4">Nitrogen fixation protein FixH</fullName>
    </recommendedName>
</protein>
<dbReference type="Proteomes" id="UP001329151">
    <property type="component" value="Chromosome"/>
</dbReference>
<reference evidence="2 3" key="1">
    <citation type="submission" date="2023-10" db="EMBL/GenBank/DDBJ databases">
        <title>Complete Genome Sequence of Limnobacter thiooxidans CS-K2T, Isolated from freshwater lake sediments in Bavaria, Germany.</title>
        <authorList>
            <person name="Naruki M."/>
            <person name="Watanabe A."/>
            <person name="Warashina T."/>
            <person name="Morita T."/>
            <person name="Arakawa K."/>
        </authorList>
    </citation>
    <scope>NUCLEOTIDE SEQUENCE [LARGE SCALE GENOMIC DNA]</scope>
    <source>
        <strain evidence="2 3">CS-K2</strain>
    </source>
</reference>
<feature type="transmembrane region" description="Helical" evidence="1">
    <location>
        <begin position="20"/>
        <end position="41"/>
    </location>
</feature>
<dbReference type="InterPro" id="IPR008620">
    <property type="entry name" value="FixH"/>
</dbReference>
<sequence length="74" mass="8070">MKQTALNKTNDSMMKHPWMWLVLGLPATVVVAGFATLWIAASDPQAIVVEPHTKSGFTVEQAAPVQPAEAQRQQ</sequence>
<keyword evidence="1" id="KW-1133">Transmembrane helix</keyword>
<organism evidence="2 3">
    <name type="scientific">Limnobacter thiooxidans</name>
    <dbReference type="NCBI Taxonomy" id="131080"/>
    <lineage>
        <taxon>Bacteria</taxon>
        <taxon>Pseudomonadati</taxon>
        <taxon>Pseudomonadota</taxon>
        <taxon>Betaproteobacteria</taxon>
        <taxon>Burkholderiales</taxon>
        <taxon>Burkholderiaceae</taxon>
        <taxon>Limnobacter</taxon>
    </lineage>
</organism>
<keyword evidence="3" id="KW-1185">Reference proteome</keyword>
<proteinExistence type="predicted"/>
<dbReference type="KEGG" id="lto:RGQ30_29610"/>
<dbReference type="Pfam" id="PF05751">
    <property type="entry name" value="FixH"/>
    <property type="match status" value="1"/>
</dbReference>
<accession>A0AA86MFQ5</accession>
<evidence type="ECO:0000256" key="1">
    <source>
        <dbReference type="SAM" id="Phobius"/>
    </source>
</evidence>
<keyword evidence="1" id="KW-0472">Membrane</keyword>
<evidence type="ECO:0008006" key="4">
    <source>
        <dbReference type="Google" id="ProtNLM"/>
    </source>
</evidence>
<dbReference type="RefSeq" id="WP_130557465.1">
    <property type="nucleotide sequence ID" value="NZ_AP028947.1"/>
</dbReference>
<evidence type="ECO:0000313" key="2">
    <source>
        <dbReference type="EMBL" id="BET27460.1"/>
    </source>
</evidence>
<keyword evidence="1" id="KW-0812">Transmembrane</keyword>
<name>A0AA86MFQ5_9BURK</name>
<dbReference type="AlphaFoldDB" id="A0AA86MFQ5"/>
<gene>
    <name evidence="2" type="ORF">RGQ30_29610</name>
</gene>
<evidence type="ECO:0000313" key="3">
    <source>
        <dbReference type="Proteomes" id="UP001329151"/>
    </source>
</evidence>
<dbReference type="EMBL" id="AP028947">
    <property type="protein sequence ID" value="BET27460.1"/>
    <property type="molecule type" value="Genomic_DNA"/>
</dbReference>